<organism evidence="2 4">
    <name type="scientific">Bacillus australimaris</name>
    <dbReference type="NCBI Taxonomy" id="1326968"/>
    <lineage>
        <taxon>Bacteria</taxon>
        <taxon>Bacillati</taxon>
        <taxon>Bacillota</taxon>
        <taxon>Bacilli</taxon>
        <taxon>Bacillales</taxon>
        <taxon>Bacillaceae</taxon>
        <taxon>Bacillus</taxon>
    </lineage>
</organism>
<evidence type="ECO:0000313" key="3">
    <source>
        <dbReference type="Proteomes" id="UP000050272"/>
    </source>
</evidence>
<dbReference type="AlphaFoldDB" id="A0ABD4QFC2"/>
<evidence type="ECO:0000313" key="1">
    <source>
        <dbReference type="EMBL" id="KPN15849.1"/>
    </source>
</evidence>
<dbReference type="EMBL" id="LGYN01000001">
    <property type="protein sequence ID" value="KPN15849.1"/>
    <property type="molecule type" value="Genomic_DNA"/>
</dbReference>
<evidence type="ECO:0000313" key="2">
    <source>
        <dbReference type="EMBL" id="MBR8688821.1"/>
    </source>
</evidence>
<reference evidence="2 4" key="2">
    <citation type="submission" date="2021-04" db="EMBL/GenBank/DDBJ databases">
        <title>Isolation of newly marine bacteria for enzymatic activity.</title>
        <authorList>
            <person name="Hadi W.A.M."/>
            <person name="Nair A.J.J."/>
            <person name="Edwin B.T."/>
        </authorList>
    </citation>
    <scope>NUCLEOTIDE SEQUENCE [LARGE SCALE GENOMIC DNA]</scope>
    <source>
        <strain evidence="2 4">B28A</strain>
    </source>
</reference>
<comment type="caution">
    <text evidence="2">The sequence shown here is derived from an EMBL/GenBank/DDBJ whole genome shotgun (WGS) entry which is preliminary data.</text>
</comment>
<name>A0ABD4QFC2_9BACI</name>
<reference evidence="1 3" key="1">
    <citation type="submission" date="2015-07" db="EMBL/GenBank/DDBJ databases">
        <title>Bacillus zhangzhouensis sp. nov. and Bacillus nanhaiticus sp. nov.</title>
        <authorList>
            <person name="Liu Y."/>
            <person name="Lai Q."/>
            <person name="Shao Z."/>
        </authorList>
    </citation>
    <scope>NUCLEOTIDE SEQUENCE [LARGE SCALE GENOMIC DNA]</scope>
    <source>
        <strain evidence="1 3">NH7I_1</strain>
    </source>
</reference>
<dbReference type="EMBL" id="JAGQFH010000001">
    <property type="protein sequence ID" value="MBR8688821.1"/>
    <property type="molecule type" value="Genomic_DNA"/>
</dbReference>
<keyword evidence="3" id="KW-1185">Reference proteome</keyword>
<proteinExistence type="predicted"/>
<gene>
    <name evidence="1" type="ORF">AKG37_03240</name>
    <name evidence="2" type="ORF">KCQ59_03345</name>
</gene>
<evidence type="ECO:0000313" key="4">
    <source>
        <dbReference type="Proteomes" id="UP000676804"/>
    </source>
</evidence>
<protein>
    <submittedName>
        <fullName evidence="2">Uncharacterized protein</fullName>
    </submittedName>
</protein>
<sequence>MGYNSLIKILNKYGANELRLEWKNGLQIIGKPDALYETDNGLEDDDINYTEYYAVAFIVKDIIAQPTHNEGRVCDWVIQEGNSYVEISLYDDPPKAVYLADGQKLWELDSDE</sequence>
<accession>A0ABD4QFC2</accession>
<dbReference type="RefSeq" id="WP_060697542.1">
    <property type="nucleotide sequence ID" value="NZ_JAGQFH010000001.1"/>
</dbReference>
<dbReference type="Proteomes" id="UP000050272">
    <property type="component" value="Unassembled WGS sequence"/>
</dbReference>
<dbReference type="Proteomes" id="UP000676804">
    <property type="component" value="Unassembled WGS sequence"/>
</dbReference>